<dbReference type="PROSITE" id="PS50097">
    <property type="entry name" value="BTB"/>
    <property type="match status" value="1"/>
</dbReference>
<dbReference type="CDD" id="cd18186">
    <property type="entry name" value="BTB_POZ_ZBTB_KLHL-like"/>
    <property type="match status" value="1"/>
</dbReference>
<evidence type="ECO:0000313" key="4">
    <source>
        <dbReference type="EMBL" id="KAJ3425656.1"/>
    </source>
</evidence>
<evidence type="ECO:0000259" key="3">
    <source>
        <dbReference type="PROSITE" id="PS50097"/>
    </source>
</evidence>
<dbReference type="Gene3D" id="3.30.710.10">
    <property type="entry name" value="Potassium Channel Kv1.1, Chain A"/>
    <property type="match status" value="1"/>
</dbReference>
<keyword evidence="1" id="KW-0040">ANK repeat</keyword>
<dbReference type="Pfam" id="PF12796">
    <property type="entry name" value="Ank_2"/>
    <property type="match status" value="1"/>
</dbReference>
<dbReference type="Proteomes" id="UP001146793">
    <property type="component" value="Unassembled WGS sequence"/>
</dbReference>
<dbReference type="PROSITE" id="PS50297">
    <property type="entry name" value="ANK_REP_REGION"/>
    <property type="match status" value="1"/>
</dbReference>
<dbReference type="AlphaFoldDB" id="A0AAV7Y744"/>
<feature type="coiled-coil region" evidence="2">
    <location>
        <begin position="370"/>
        <end position="423"/>
    </location>
</feature>
<feature type="repeat" description="ANK" evidence="1">
    <location>
        <begin position="42"/>
        <end position="74"/>
    </location>
</feature>
<evidence type="ECO:0000256" key="2">
    <source>
        <dbReference type="SAM" id="Coils"/>
    </source>
</evidence>
<dbReference type="InterPro" id="IPR011333">
    <property type="entry name" value="SKP1/BTB/POZ_sf"/>
</dbReference>
<dbReference type="EMBL" id="JANTQA010000070">
    <property type="protein sequence ID" value="KAJ3425656.1"/>
    <property type="molecule type" value="Genomic_DNA"/>
</dbReference>
<dbReference type="InterPro" id="IPR036770">
    <property type="entry name" value="Ankyrin_rpt-contain_sf"/>
</dbReference>
<gene>
    <name evidence="4" type="ORF">M0812_28101</name>
</gene>
<protein>
    <recommendedName>
        <fullName evidence="3">BTB domain-containing protein</fullName>
    </recommendedName>
</protein>
<dbReference type="InterPro" id="IPR002110">
    <property type="entry name" value="Ankyrin_rpt"/>
</dbReference>
<evidence type="ECO:0000313" key="5">
    <source>
        <dbReference type="Proteomes" id="UP001146793"/>
    </source>
</evidence>
<dbReference type="SUPFAM" id="SSF48403">
    <property type="entry name" value="Ankyrin repeat"/>
    <property type="match status" value="1"/>
</dbReference>
<name>A0AAV7Y744_9EUKA</name>
<dbReference type="SUPFAM" id="SSF54695">
    <property type="entry name" value="POZ domain"/>
    <property type="match status" value="1"/>
</dbReference>
<comment type="caution">
    <text evidence="4">The sequence shown here is derived from an EMBL/GenBank/DDBJ whole genome shotgun (WGS) entry which is preliminary data.</text>
</comment>
<evidence type="ECO:0000256" key="1">
    <source>
        <dbReference type="PROSITE-ProRule" id="PRU00023"/>
    </source>
</evidence>
<feature type="domain" description="BTB" evidence="3">
    <location>
        <begin position="212"/>
        <end position="278"/>
    </location>
</feature>
<organism evidence="4 5">
    <name type="scientific">Anaeramoeba flamelloides</name>
    <dbReference type="NCBI Taxonomy" id="1746091"/>
    <lineage>
        <taxon>Eukaryota</taxon>
        <taxon>Metamonada</taxon>
        <taxon>Anaeramoebidae</taxon>
        <taxon>Anaeramoeba</taxon>
    </lineage>
</organism>
<dbReference type="Pfam" id="PF00651">
    <property type="entry name" value="BTB"/>
    <property type="match status" value="1"/>
</dbReference>
<dbReference type="Gene3D" id="1.25.40.20">
    <property type="entry name" value="Ankyrin repeat-containing domain"/>
    <property type="match status" value="1"/>
</dbReference>
<keyword evidence="2" id="KW-0175">Coiled coil</keyword>
<accession>A0AAV7Y744</accession>
<dbReference type="InterPro" id="IPR000210">
    <property type="entry name" value="BTB/POZ_dom"/>
</dbReference>
<reference evidence="4" key="1">
    <citation type="submission" date="2022-08" db="EMBL/GenBank/DDBJ databases">
        <title>Novel sulphate-reducing endosymbionts in the free-living metamonad Anaeramoeba.</title>
        <authorList>
            <person name="Jerlstrom-Hultqvist J."/>
            <person name="Cepicka I."/>
            <person name="Gallot-Lavallee L."/>
            <person name="Salas-Leiva D."/>
            <person name="Curtis B.A."/>
            <person name="Zahonova K."/>
            <person name="Pipaliya S."/>
            <person name="Dacks J."/>
            <person name="Roger A.J."/>
        </authorList>
    </citation>
    <scope>NUCLEOTIDE SEQUENCE</scope>
    <source>
        <strain evidence="4">Busselton2</strain>
    </source>
</reference>
<dbReference type="PROSITE" id="PS50088">
    <property type="entry name" value="ANK_REPEAT"/>
    <property type="match status" value="1"/>
</dbReference>
<sequence>MIQITNELPYDPNKKSYRFWLDVSRNNIKEVKRLLGEGQNPNYLTPIFDAASNGYEEIVRLLIEHGAITTFKNANGNTLSEVAKTSEIKFLVSSSNCVLNDMERFYERCEQPDLVLFSQTGNKFSVHKTILRARLKDQKRVELLEEILVNYSDEDVESFLRWIYSGIVGKLEKKVVLNRICKQIDYKSVDCKSTTKGFLSDLKELYHDDKSKNFSIVVHGIEVRVHKEIIMARSELYRQMYLNTYEECTKVTDYSDRSLPTMKVFVKYLYTDKIDLTEDGYGYYEQKEIMQELDDAQNFYQLSDWSKLNLIVDKWFDNKKKTKRVLQEIEMRSIQKQQISKMLTSPQTIQQKETIEKWNQKRRKEKERWLSHLEEMKQSFESEIEKERRAFEIEIMRKTGQFEKELKRQKENWEKKRERNFQEWAWKNLLHSKKN</sequence>
<proteinExistence type="predicted"/>